<dbReference type="GO" id="GO:0003700">
    <property type="term" value="F:DNA-binding transcription factor activity"/>
    <property type="evidence" value="ECO:0007669"/>
    <property type="project" value="TreeGrafter"/>
</dbReference>
<dbReference type="InterPro" id="IPR011075">
    <property type="entry name" value="TetR_C"/>
</dbReference>
<dbReference type="OrthoDB" id="9796019at2"/>
<sequence>MIDPPSTAAARRGRPRSAAVDEAVIEAVLRLIAEGSTLAELTMEGIAREAGVGKATVYRRWPGKEALLLDVLATVDGEIPEEVPGASFRDDLIRAVEWIRRRGLAKRDSAIMRSMITEAQASTELWKRYHETVIATRRTALADLLKRGMADGHIRPELGSDVELLVDFVTGPMLIRTTLHPGADLPDDLPERLADLLLEGMRPRDCPF</sequence>
<dbReference type="Gene3D" id="1.10.357.10">
    <property type="entry name" value="Tetracycline Repressor, domain 2"/>
    <property type="match status" value="1"/>
</dbReference>
<dbReference type="Pfam" id="PF00440">
    <property type="entry name" value="TetR_N"/>
    <property type="match status" value="1"/>
</dbReference>
<dbReference type="InterPro" id="IPR009057">
    <property type="entry name" value="Homeodomain-like_sf"/>
</dbReference>
<dbReference type="STRING" id="380248.SAMN05216251_107133"/>
<keyword evidence="7" id="KW-1185">Reference proteome</keyword>
<keyword evidence="3" id="KW-0804">Transcription</keyword>
<dbReference type="EMBL" id="FONG01000007">
    <property type="protein sequence ID" value="SFE99575.1"/>
    <property type="molecule type" value="Genomic_DNA"/>
</dbReference>
<dbReference type="AlphaFoldDB" id="A0A1I2F318"/>
<evidence type="ECO:0000313" key="6">
    <source>
        <dbReference type="EMBL" id="SFE99575.1"/>
    </source>
</evidence>
<keyword evidence="2 4" id="KW-0238">DNA-binding</keyword>
<dbReference type="SUPFAM" id="SSF48498">
    <property type="entry name" value="Tetracyclin repressor-like, C-terminal domain"/>
    <property type="match status" value="1"/>
</dbReference>
<evidence type="ECO:0000256" key="3">
    <source>
        <dbReference type="ARBA" id="ARBA00023163"/>
    </source>
</evidence>
<dbReference type="InterPro" id="IPR001647">
    <property type="entry name" value="HTH_TetR"/>
</dbReference>
<dbReference type="Gene3D" id="1.10.10.60">
    <property type="entry name" value="Homeodomain-like"/>
    <property type="match status" value="1"/>
</dbReference>
<dbReference type="PROSITE" id="PS50977">
    <property type="entry name" value="HTH_TETR_2"/>
    <property type="match status" value="1"/>
</dbReference>
<dbReference type="SUPFAM" id="SSF46689">
    <property type="entry name" value="Homeodomain-like"/>
    <property type="match status" value="1"/>
</dbReference>
<dbReference type="InterPro" id="IPR050109">
    <property type="entry name" value="HTH-type_TetR-like_transc_reg"/>
</dbReference>
<reference evidence="6 7" key="1">
    <citation type="submission" date="2016-10" db="EMBL/GenBank/DDBJ databases">
        <authorList>
            <person name="de Groot N.N."/>
        </authorList>
    </citation>
    <scope>NUCLEOTIDE SEQUENCE [LARGE SCALE GENOMIC DNA]</scope>
    <source>
        <strain evidence="6 7">CGMCC 4.3510</strain>
    </source>
</reference>
<dbReference type="Pfam" id="PF16859">
    <property type="entry name" value="TetR_C_11"/>
    <property type="match status" value="1"/>
</dbReference>
<evidence type="ECO:0000256" key="1">
    <source>
        <dbReference type="ARBA" id="ARBA00023015"/>
    </source>
</evidence>
<dbReference type="PANTHER" id="PTHR30055">
    <property type="entry name" value="HTH-TYPE TRANSCRIPTIONAL REGULATOR RUTR"/>
    <property type="match status" value="1"/>
</dbReference>
<proteinExistence type="predicted"/>
<dbReference type="PANTHER" id="PTHR30055:SF148">
    <property type="entry name" value="TETR-FAMILY TRANSCRIPTIONAL REGULATOR"/>
    <property type="match status" value="1"/>
</dbReference>
<feature type="domain" description="HTH tetR-type" evidence="5">
    <location>
        <begin position="18"/>
        <end position="79"/>
    </location>
</feature>
<gene>
    <name evidence="6" type="ORF">SAMN05216251_107133</name>
</gene>
<name>A0A1I2F318_9ACTN</name>
<dbReference type="InterPro" id="IPR036271">
    <property type="entry name" value="Tet_transcr_reg_TetR-rel_C_sf"/>
</dbReference>
<evidence type="ECO:0000259" key="5">
    <source>
        <dbReference type="PROSITE" id="PS50977"/>
    </source>
</evidence>
<keyword evidence="1" id="KW-0805">Transcription regulation</keyword>
<organism evidence="6 7">
    <name type="scientific">Actinacidiphila alni</name>
    <dbReference type="NCBI Taxonomy" id="380248"/>
    <lineage>
        <taxon>Bacteria</taxon>
        <taxon>Bacillati</taxon>
        <taxon>Actinomycetota</taxon>
        <taxon>Actinomycetes</taxon>
        <taxon>Kitasatosporales</taxon>
        <taxon>Streptomycetaceae</taxon>
        <taxon>Actinacidiphila</taxon>
    </lineage>
</organism>
<dbReference type="GO" id="GO:0000976">
    <property type="term" value="F:transcription cis-regulatory region binding"/>
    <property type="evidence" value="ECO:0007669"/>
    <property type="project" value="TreeGrafter"/>
</dbReference>
<feature type="DNA-binding region" description="H-T-H motif" evidence="4">
    <location>
        <begin position="42"/>
        <end position="61"/>
    </location>
</feature>
<evidence type="ECO:0000256" key="4">
    <source>
        <dbReference type="PROSITE-ProRule" id="PRU00335"/>
    </source>
</evidence>
<dbReference type="Proteomes" id="UP000199323">
    <property type="component" value="Unassembled WGS sequence"/>
</dbReference>
<evidence type="ECO:0000313" key="7">
    <source>
        <dbReference type="Proteomes" id="UP000199323"/>
    </source>
</evidence>
<dbReference type="RefSeq" id="WP_093713797.1">
    <property type="nucleotide sequence ID" value="NZ_FONG01000007.1"/>
</dbReference>
<accession>A0A1I2F318</accession>
<protein>
    <submittedName>
        <fullName evidence="6">Transcriptional regulator, TetR family</fullName>
    </submittedName>
</protein>
<evidence type="ECO:0000256" key="2">
    <source>
        <dbReference type="ARBA" id="ARBA00023125"/>
    </source>
</evidence>